<evidence type="ECO:0000313" key="4">
    <source>
        <dbReference type="Proteomes" id="UP001497525"/>
    </source>
</evidence>
<dbReference type="SMART" id="SM00248">
    <property type="entry name" value="ANK"/>
    <property type="match status" value="3"/>
</dbReference>
<feature type="compositionally biased region" description="Basic and acidic residues" evidence="2">
    <location>
        <begin position="723"/>
        <end position="735"/>
    </location>
</feature>
<sequence>METEEVSSDKDRSGHQSSSLPPSETSLSQKEWSSSVYTHHSQNSLLEDEAVRKSSRLLASGDAADGGRSSEPDLIASNPHLMHPNYSRERCASSSALGVEKTSGKSAVTSLQPALIDLAKNGDLESLKQLVKDGANLNEQDKSGWTALHEFSARNLPRLVAYLLRHGANPSLASSCGDTALHIAARAGHVRVVRALLRHNADPLTANCQNERPLDICQDTESRMLLSQHMENLRTQPNSNVSRLVSSKLQRHHHVGHTVHSQSGSANLPVSHSIRHSSTPTSALSDPRSVAKSSSSTTTPDVNSDSDDCCSTSGTNTSTGATMSGSSLVTNDHSFTGTTPNTSVGHNFSPSVTGQKNTVLDSHFTPSKTAAKKDPYAFEDETDESPEPGASLHPSSSTVLSKSTSPNSGIRSRQLGQTGLVLPASCPTVTVPETSAEAAGSAPTTESSTPTGLGGPPLRLRFAKEAGQYTLMEHQQQNSQGAITNESSPLGADNSIQMTQPGDVIESGKENNTEETSATHTPREDSHPPSMSGSTNTPSAAQKDDTGNTVTDAKSDITGDETASSQRVPPLRIKFASGNAAESDSNAPAATSPENAKSAEIPTYRDPSGGDKHETHFAGEIGGSMRTVDYTDRPDHGCDQKAVESPCASKTSQDNEHDLASELASGSDGHDGKNAHSSDESVNMTGGIATRSDGDCIHDSQKDASKDVHRHRSGRTLRSHTAAQREREEKERHTDTTPIKKRKLRSRTDNAPENGSQHRNNGAPSGYTLTSQNVNPSDSLGTPALRVEEKPAYDTEDNVSATCAPSDSPRLFVDVAQQPSNANCINCPAKVESVSPLPSGHSNEGDRKPPAVKASPDRDLKMESVDSPVHSGETSLNLTSVQLKPEASGSSSSSENISFLMCPVGPDDDKRFPELQMFENPYEKGAALQKQLRELINNLVEVHPKAPYGYQDYLLVSRNYLLASHTPTLVKRLPPPQLDPVFSELFVEQEEERYSQALKHQSEREHLRLCAEQAVLRAQTRAALAVANVSKPLSFCSVLSYKDLTYIPTSAKNEQREEESVRDRFTPRTFIGWLQDIKDNFQKEKKKLLCRQLHEAESLMMVQRLDWEIKLRESQDYGSDVCKDIPANHVPLIYVPSDFPLFTHDPVHRTTAL</sequence>
<evidence type="ECO:0000256" key="2">
    <source>
        <dbReference type="SAM" id="MobiDB-lite"/>
    </source>
</evidence>
<feature type="compositionally biased region" description="Polar residues" evidence="2">
    <location>
        <begin position="291"/>
        <end position="302"/>
    </location>
</feature>
<dbReference type="Proteomes" id="UP001497525">
    <property type="component" value="Unassembled WGS sequence"/>
</dbReference>
<feature type="compositionally biased region" description="Polar residues" evidence="2">
    <location>
        <begin position="529"/>
        <end position="540"/>
    </location>
</feature>
<dbReference type="InterPro" id="IPR053210">
    <property type="entry name" value="ANKRD12"/>
</dbReference>
<proteinExistence type="predicted"/>
<dbReference type="InterPro" id="IPR036770">
    <property type="entry name" value="Ankyrin_rpt-contain_sf"/>
</dbReference>
<feature type="region of interest" description="Disordered" evidence="2">
    <location>
        <begin position="834"/>
        <end position="895"/>
    </location>
</feature>
<dbReference type="PROSITE" id="PS50297">
    <property type="entry name" value="ANK_REP_REGION"/>
    <property type="match status" value="1"/>
</dbReference>
<feature type="region of interest" description="Disordered" evidence="2">
    <location>
        <begin position="1"/>
        <end position="82"/>
    </location>
</feature>
<dbReference type="Gene3D" id="1.25.40.20">
    <property type="entry name" value="Ankyrin repeat-containing domain"/>
    <property type="match status" value="1"/>
</dbReference>
<feature type="region of interest" description="Disordered" evidence="2">
    <location>
        <begin position="248"/>
        <end position="419"/>
    </location>
</feature>
<dbReference type="PROSITE" id="PS50088">
    <property type="entry name" value="ANK_REPEAT"/>
    <property type="match status" value="2"/>
</dbReference>
<dbReference type="InterPro" id="IPR002110">
    <property type="entry name" value="Ankyrin_rpt"/>
</dbReference>
<dbReference type="PANTHER" id="PTHR24149:SF14">
    <property type="entry name" value="ANKYRIN REPEAT DOMAIN 12"/>
    <property type="match status" value="1"/>
</dbReference>
<feature type="compositionally biased region" description="Low complexity" evidence="2">
    <location>
        <begin position="17"/>
        <end position="28"/>
    </location>
</feature>
<dbReference type="SUPFAM" id="SSF48403">
    <property type="entry name" value="Ankyrin repeat"/>
    <property type="match status" value="1"/>
</dbReference>
<feature type="compositionally biased region" description="Low complexity" evidence="2">
    <location>
        <begin position="391"/>
        <end position="408"/>
    </location>
</feature>
<feature type="compositionally biased region" description="Basic and acidic residues" evidence="2">
    <location>
        <begin position="843"/>
        <end position="864"/>
    </location>
</feature>
<keyword evidence="1" id="KW-0040">ANK repeat</keyword>
<dbReference type="GO" id="GO:0005654">
    <property type="term" value="C:nucleoplasm"/>
    <property type="evidence" value="ECO:0007669"/>
    <property type="project" value="TreeGrafter"/>
</dbReference>
<feature type="compositionally biased region" description="Polar residues" evidence="2">
    <location>
        <begin position="29"/>
        <end position="45"/>
    </location>
</feature>
<feature type="compositionally biased region" description="Polar residues" evidence="2">
    <location>
        <begin position="259"/>
        <end position="284"/>
    </location>
</feature>
<feature type="compositionally biased region" description="Basic residues" evidence="2">
    <location>
        <begin position="708"/>
        <end position="718"/>
    </location>
</feature>
<evidence type="ECO:0000256" key="1">
    <source>
        <dbReference type="PROSITE-ProRule" id="PRU00023"/>
    </source>
</evidence>
<feature type="compositionally biased region" description="Basic and acidic residues" evidence="2">
    <location>
        <begin position="692"/>
        <end position="707"/>
    </location>
</feature>
<feature type="repeat" description="ANK" evidence="1">
    <location>
        <begin position="176"/>
        <end position="208"/>
    </location>
</feature>
<feature type="region of interest" description="Disordered" evidence="2">
    <location>
        <begin position="474"/>
        <end position="782"/>
    </location>
</feature>
<comment type="caution">
    <text evidence="3">The sequence shown here is derived from an EMBL/GenBank/DDBJ whole genome shotgun (WGS) entry which is preliminary data.</text>
</comment>
<feature type="compositionally biased region" description="Basic and acidic residues" evidence="2">
    <location>
        <begin position="608"/>
        <end position="617"/>
    </location>
</feature>
<evidence type="ECO:0008006" key="5">
    <source>
        <dbReference type="Google" id="ProtNLM"/>
    </source>
</evidence>
<feature type="repeat" description="ANK" evidence="1">
    <location>
        <begin position="143"/>
        <end position="175"/>
    </location>
</feature>
<feature type="compositionally biased region" description="Polar residues" evidence="2">
    <location>
        <begin position="580"/>
        <end position="595"/>
    </location>
</feature>
<dbReference type="Pfam" id="PF12796">
    <property type="entry name" value="Ank_2"/>
    <property type="match status" value="1"/>
</dbReference>
<feature type="compositionally biased region" description="Polar residues" evidence="2">
    <location>
        <begin position="474"/>
        <end position="500"/>
    </location>
</feature>
<dbReference type="PANTHER" id="PTHR24149">
    <property type="entry name" value="ANKYRIN REPEAT DOMAIN-CONTAINING PROTEIN 12"/>
    <property type="match status" value="1"/>
</dbReference>
<feature type="region of interest" description="Disordered" evidence="2">
    <location>
        <begin position="433"/>
        <end position="459"/>
    </location>
</feature>
<feature type="compositionally biased region" description="Polar residues" evidence="2">
    <location>
        <begin position="749"/>
        <end position="780"/>
    </location>
</feature>
<feature type="compositionally biased region" description="Polar residues" evidence="2">
    <location>
        <begin position="442"/>
        <end position="451"/>
    </location>
</feature>
<evidence type="ECO:0000313" key="3">
    <source>
        <dbReference type="EMBL" id="CAL5130059.1"/>
    </source>
</evidence>
<feature type="compositionally biased region" description="Basic and acidic residues" evidence="2">
    <location>
        <begin position="668"/>
        <end position="679"/>
    </location>
</feature>
<feature type="compositionally biased region" description="Basic and acidic residues" evidence="2">
    <location>
        <begin position="629"/>
        <end position="642"/>
    </location>
</feature>
<feature type="compositionally biased region" description="Polar residues" evidence="2">
    <location>
        <begin position="328"/>
        <end position="368"/>
    </location>
</feature>
<feature type="compositionally biased region" description="Low complexity" evidence="2">
    <location>
        <begin position="309"/>
        <end position="327"/>
    </location>
</feature>
<name>A0AAV2SYR1_CALDB</name>
<reference evidence="3" key="1">
    <citation type="submission" date="2024-06" db="EMBL/GenBank/DDBJ databases">
        <authorList>
            <person name="Liu X."/>
            <person name="Lenzi L."/>
            <person name="Haldenby T S."/>
            <person name="Uol C."/>
        </authorList>
    </citation>
    <scope>NUCLEOTIDE SEQUENCE</scope>
</reference>
<accession>A0AAV2SYR1</accession>
<feature type="compositionally biased region" description="Acidic residues" evidence="2">
    <location>
        <begin position="377"/>
        <end position="386"/>
    </location>
</feature>
<dbReference type="EMBL" id="CAXLJL010000057">
    <property type="protein sequence ID" value="CAL5130059.1"/>
    <property type="molecule type" value="Genomic_DNA"/>
</dbReference>
<gene>
    <name evidence="3" type="ORF">CDAUBV1_LOCUS1501</name>
</gene>
<dbReference type="AlphaFoldDB" id="A0AAV2SYR1"/>
<organism evidence="3 4">
    <name type="scientific">Calicophoron daubneyi</name>
    <name type="common">Rumen fluke</name>
    <name type="synonym">Paramphistomum daubneyi</name>
    <dbReference type="NCBI Taxonomy" id="300641"/>
    <lineage>
        <taxon>Eukaryota</taxon>
        <taxon>Metazoa</taxon>
        <taxon>Spiralia</taxon>
        <taxon>Lophotrochozoa</taxon>
        <taxon>Platyhelminthes</taxon>
        <taxon>Trematoda</taxon>
        <taxon>Digenea</taxon>
        <taxon>Plagiorchiida</taxon>
        <taxon>Pronocephalata</taxon>
        <taxon>Paramphistomoidea</taxon>
        <taxon>Paramphistomidae</taxon>
        <taxon>Calicophoron</taxon>
    </lineage>
</organism>
<feature type="compositionally biased region" description="Polar residues" evidence="2">
    <location>
        <begin position="872"/>
        <end position="882"/>
    </location>
</feature>
<protein>
    <recommendedName>
        <fullName evidence="5">Ankyrin repeat domain-containing protein 12</fullName>
    </recommendedName>
</protein>